<dbReference type="GO" id="GO:0006508">
    <property type="term" value="P:proteolysis"/>
    <property type="evidence" value="ECO:0007669"/>
    <property type="project" value="UniProtKB-KW"/>
</dbReference>
<evidence type="ECO:0000256" key="2">
    <source>
        <dbReference type="ARBA" id="ARBA00005228"/>
    </source>
</evidence>
<accession>A0A845APF7</accession>
<comment type="catalytic activity">
    <reaction evidence="1">
        <text>Hydrolysis of Pro-|-Xaa &gt;&gt; Ala-|-Xaa in oligopeptides.</text>
        <dbReference type="EC" id="3.4.21.26"/>
    </reaction>
</comment>
<keyword evidence="4" id="KW-0645">Protease</keyword>
<dbReference type="InterPro" id="IPR051167">
    <property type="entry name" value="Prolyl_oligopep/macrocyclase"/>
</dbReference>
<comment type="similarity">
    <text evidence="2">Belongs to the peptidase S9A family.</text>
</comment>
<dbReference type="PROSITE" id="PS00708">
    <property type="entry name" value="PRO_ENDOPEP_SER"/>
    <property type="match status" value="1"/>
</dbReference>
<evidence type="ECO:0000256" key="3">
    <source>
        <dbReference type="ARBA" id="ARBA00011897"/>
    </source>
</evidence>
<dbReference type="Pfam" id="PF00326">
    <property type="entry name" value="Peptidase_S9"/>
    <property type="match status" value="1"/>
</dbReference>
<dbReference type="Gene3D" id="2.130.10.120">
    <property type="entry name" value="Prolyl oligopeptidase, N-terminal domain"/>
    <property type="match status" value="1"/>
</dbReference>
<evidence type="ECO:0000256" key="5">
    <source>
        <dbReference type="ARBA" id="ARBA00022801"/>
    </source>
</evidence>
<feature type="domain" description="Peptidase S9 prolyl oligopeptidase catalytic" evidence="8">
    <location>
        <begin position="492"/>
        <end position="702"/>
    </location>
</feature>
<dbReference type="SUPFAM" id="SSF50993">
    <property type="entry name" value="Peptidase/esterase 'gauge' domain"/>
    <property type="match status" value="1"/>
</dbReference>
<dbReference type="AlphaFoldDB" id="A0A845APF7"/>
<dbReference type="EC" id="3.4.21.26" evidence="3"/>
<name>A0A845APF7_9SPHN</name>
<feature type="domain" description="Peptidase S9A N-terminal" evidence="9">
    <location>
        <begin position="30"/>
        <end position="432"/>
    </location>
</feature>
<feature type="chain" id="PRO_5032937278" description="prolyl oligopeptidase" evidence="7">
    <location>
        <begin position="22"/>
        <end position="710"/>
    </location>
</feature>
<keyword evidence="7" id="KW-0732">Signal</keyword>
<dbReference type="PANTHER" id="PTHR42881">
    <property type="entry name" value="PROLYL ENDOPEPTIDASE"/>
    <property type="match status" value="1"/>
</dbReference>
<dbReference type="RefSeq" id="WP_160780035.1">
    <property type="nucleotide sequence ID" value="NZ_BAAAZF010000001.1"/>
</dbReference>
<dbReference type="FunFam" id="3.40.50.1820:FF:000005">
    <property type="entry name" value="Prolyl endopeptidase"/>
    <property type="match status" value="1"/>
</dbReference>
<dbReference type="InterPro" id="IPR001375">
    <property type="entry name" value="Peptidase_S9_cat"/>
</dbReference>
<keyword evidence="11" id="KW-1185">Reference proteome</keyword>
<evidence type="ECO:0000259" key="9">
    <source>
        <dbReference type="Pfam" id="PF02897"/>
    </source>
</evidence>
<dbReference type="SUPFAM" id="SSF53474">
    <property type="entry name" value="alpha/beta-Hydrolases"/>
    <property type="match status" value="1"/>
</dbReference>
<dbReference type="OrthoDB" id="9801421at2"/>
<keyword evidence="6" id="KW-0720">Serine protease</keyword>
<evidence type="ECO:0000313" key="10">
    <source>
        <dbReference type="EMBL" id="MXP32722.1"/>
    </source>
</evidence>
<sequence>MFRNTLLAGAAAVLVASPGYAQDMTAPEYPETRAQDVADLQFGERVADPYRWLENDVRVDEEVADWVERQNAVTDAFLARIPGREALEQRITELTDYERFGIPQEAGGRYFYTRNNGLQNQSVLYMREGLDGAPRQLIDPNEWSDDDATALAGWSPTKDGSKILYAIQDGGSDWRTVKVMDVATGEVLEDTVEWVKFSGLDWAKDGSGFYYSRFPATGEGETFQALNTDHTVYFHKLGTPQSADTVVFKTPDAPELNHFAQVSDDGAYVIVTSSSGTDDRYEVTLIDRATGAARVIVPGFDHSYSYVGNVDGTFFFTTNDGAPLEKVVKFDLAEGDLTWETVIPEAKETLGGVSLVGGKLVASYLVDAKSKISVFDLAGNPVREVALPGIGTAGGFDGDTEGSETFYYFTSYNRPTSIYRYDVATGDSESWAAPEVKFNPDDYVVEQKFYTSKDGTRVPMFLVRSKAVAESGEAVPTLLYGYGGFNISLTPGFSPSRLAWMEAGGAYVVANIRGGGEYGKPWHDGGRLLNKQNVFDDFIAAGESLIAEGITPEDGLAIQGGSNGGLLVGAVANQRPDLFAAGNAAVGVMDMLRFDRFTAGRYWVDDYGYPNKEEDFKNLLAYSPYHNVKDGTDYPALLVTTADTDDRVVPGHSFKYTAALQAAQLGDKPQLIRIETRAGHGSGKPTDKAIEEAADILGFLAYFTGLDLTD</sequence>
<dbReference type="PANTHER" id="PTHR42881:SF2">
    <property type="entry name" value="PROLYL ENDOPEPTIDASE"/>
    <property type="match status" value="1"/>
</dbReference>
<protein>
    <recommendedName>
        <fullName evidence="3">prolyl oligopeptidase</fullName>
        <ecNumber evidence="3">3.4.21.26</ecNumber>
    </recommendedName>
</protein>
<evidence type="ECO:0000313" key="11">
    <source>
        <dbReference type="Proteomes" id="UP000446786"/>
    </source>
</evidence>
<keyword evidence="5" id="KW-0378">Hydrolase</keyword>
<organism evidence="10 11">
    <name type="scientific">Parerythrobacter jejuensis</name>
    <dbReference type="NCBI Taxonomy" id="795812"/>
    <lineage>
        <taxon>Bacteria</taxon>
        <taxon>Pseudomonadati</taxon>
        <taxon>Pseudomonadota</taxon>
        <taxon>Alphaproteobacteria</taxon>
        <taxon>Sphingomonadales</taxon>
        <taxon>Erythrobacteraceae</taxon>
        <taxon>Parerythrobacter</taxon>
    </lineage>
</organism>
<dbReference type="Gene3D" id="3.40.50.1820">
    <property type="entry name" value="alpha/beta hydrolase"/>
    <property type="match status" value="1"/>
</dbReference>
<dbReference type="GO" id="GO:0004252">
    <property type="term" value="F:serine-type endopeptidase activity"/>
    <property type="evidence" value="ECO:0007669"/>
    <property type="project" value="UniProtKB-EC"/>
</dbReference>
<dbReference type="GO" id="GO:0005829">
    <property type="term" value="C:cytosol"/>
    <property type="evidence" value="ECO:0007669"/>
    <property type="project" value="TreeGrafter"/>
</dbReference>
<dbReference type="PRINTS" id="PR00862">
    <property type="entry name" value="PROLIGOPTASE"/>
</dbReference>
<evidence type="ECO:0000256" key="7">
    <source>
        <dbReference type="SAM" id="SignalP"/>
    </source>
</evidence>
<dbReference type="InterPro" id="IPR029058">
    <property type="entry name" value="AB_hydrolase_fold"/>
</dbReference>
<evidence type="ECO:0000256" key="6">
    <source>
        <dbReference type="ARBA" id="ARBA00022825"/>
    </source>
</evidence>
<feature type="signal peptide" evidence="7">
    <location>
        <begin position="1"/>
        <end position="21"/>
    </location>
</feature>
<reference evidence="10 11" key="1">
    <citation type="submission" date="2019-12" db="EMBL/GenBank/DDBJ databases">
        <title>Genomic-based taxomic classification of the family Erythrobacteraceae.</title>
        <authorList>
            <person name="Xu L."/>
        </authorList>
    </citation>
    <scope>NUCLEOTIDE SEQUENCE [LARGE SCALE GENOMIC DNA]</scope>
    <source>
        <strain evidence="10 11">JCM 16677</strain>
    </source>
</reference>
<proteinExistence type="inferred from homology"/>
<dbReference type="GO" id="GO:0070012">
    <property type="term" value="F:oligopeptidase activity"/>
    <property type="evidence" value="ECO:0007669"/>
    <property type="project" value="TreeGrafter"/>
</dbReference>
<evidence type="ECO:0000256" key="1">
    <source>
        <dbReference type="ARBA" id="ARBA00001070"/>
    </source>
</evidence>
<evidence type="ECO:0000256" key="4">
    <source>
        <dbReference type="ARBA" id="ARBA00022670"/>
    </source>
</evidence>
<comment type="caution">
    <text evidence="10">The sequence shown here is derived from an EMBL/GenBank/DDBJ whole genome shotgun (WGS) entry which is preliminary data.</text>
</comment>
<dbReference type="Proteomes" id="UP000446786">
    <property type="component" value="Unassembled WGS sequence"/>
</dbReference>
<gene>
    <name evidence="10" type="ORF">GRI94_12905</name>
</gene>
<dbReference type="InterPro" id="IPR023302">
    <property type="entry name" value="Pept_S9A_N"/>
</dbReference>
<dbReference type="Pfam" id="PF02897">
    <property type="entry name" value="Peptidase_S9_N"/>
    <property type="match status" value="1"/>
</dbReference>
<dbReference type="EMBL" id="WTYE01000001">
    <property type="protein sequence ID" value="MXP32722.1"/>
    <property type="molecule type" value="Genomic_DNA"/>
</dbReference>
<dbReference type="InterPro" id="IPR002470">
    <property type="entry name" value="Peptidase_S9A"/>
</dbReference>
<dbReference type="InterPro" id="IPR002471">
    <property type="entry name" value="Pept_S9_AS"/>
</dbReference>
<evidence type="ECO:0000259" key="8">
    <source>
        <dbReference type="Pfam" id="PF00326"/>
    </source>
</evidence>